<dbReference type="NCBIfam" id="TIGR00369">
    <property type="entry name" value="unchar_dom_1"/>
    <property type="match status" value="1"/>
</dbReference>
<dbReference type="Pfam" id="PF03061">
    <property type="entry name" value="4HBT"/>
    <property type="match status" value="1"/>
</dbReference>
<keyword evidence="5" id="KW-1185">Reference proteome</keyword>
<evidence type="ECO:0000256" key="1">
    <source>
        <dbReference type="ARBA" id="ARBA00022801"/>
    </source>
</evidence>
<dbReference type="Proteomes" id="UP001056035">
    <property type="component" value="Chromosome"/>
</dbReference>
<evidence type="ECO:0000259" key="2">
    <source>
        <dbReference type="Pfam" id="PF03061"/>
    </source>
</evidence>
<reference evidence="4 5" key="1">
    <citation type="submission" date="2022-06" db="EMBL/GenBank/DDBJ databases">
        <title>Paraconexibacter antarcticus.</title>
        <authorList>
            <person name="Kim C.S."/>
        </authorList>
    </citation>
    <scope>NUCLEOTIDE SEQUENCE [LARGE SCALE GENOMIC DNA]</scope>
    <source>
        <strain evidence="4 5">02-257</strain>
    </source>
</reference>
<protein>
    <submittedName>
        <fullName evidence="4">PaaI family thioesterase</fullName>
    </submittedName>
</protein>
<dbReference type="EMBL" id="CP098502">
    <property type="protein sequence ID" value="UTI66758.1"/>
    <property type="molecule type" value="Genomic_DNA"/>
</dbReference>
<dbReference type="EMBL" id="CP098502">
    <property type="protein sequence ID" value="UTI63244.1"/>
    <property type="molecule type" value="Genomic_DNA"/>
</dbReference>
<dbReference type="CDD" id="cd03443">
    <property type="entry name" value="PaaI_thioesterase"/>
    <property type="match status" value="1"/>
</dbReference>
<feature type="domain" description="Thioesterase" evidence="2">
    <location>
        <begin position="59"/>
        <end position="131"/>
    </location>
</feature>
<keyword evidence="1" id="KW-0378">Hydrolase</keyword>
<dbReference type="InterPro" id="IPR006683">
    <property type="entry name" value="Thioestr_dom"/>
</dbReference>
<gene>
    <name evidence="4" type="ORF">NBH00_11240</name>
    <name evidence="3" type="ORF">NBH00_18005</name>
</gene>
<sequence>MARLRIEERYDDAMAESMLAISNEMPGLPEFLGVRLLRFAAGRLWSEADLTGQVPTPSGNVHGGVVAAILDHITGAVVYPLIPDGHWGATTELKLNYIAPVAAGLLQADATVLAITNRSAVVRAEAYMDGRLVAAAQGTIAIVAPRAVTDRAAA</sequence>
<dbReference type="Gene3D" id="3.10.129.10">
    <property type="entry name" value="Hotdog Thioesterase"/>
    <property type="match status" value="1"/>
</dbReference>
<name>A0ABY5DXJ7_9ACTN</name>
<dbReference type="RefSeq" id="WP_254569975.1">
    <property type="nucleotide sequence ID" value="NZ_CP098502.1"/>
</dbReference>
<accession>A0ABY5DXJ7</accession>
<dbReference type="InterPro" id="IPR029069">
    <property type="entry name" value="HotDog_dom_sf"/>
</dbReference>
<dbReference type="SUPFAM" id="SSF54637">
    <property type="entry name" value="Thioesterase/thiol ester dehydrase-isomerase"/>
    <property type="match status" value="1"/>
</dbReference>
<dbReference type="PANTHER" id="PTHR43240">
    <property type="entry name" value="1,4-DIHYDROXY-2-NAPHTHOYL-COA THIOESTERASE 1"/>
    <property type="match status" value="1"/>
</dbReference>
<evidence type="ECO:0000313" key="4">
    <source>
        <dbReference type="EMBL" id="UTI66758.1"/>
    </source>
</evidence>
<proteinExistence type="predicted"/>
<organism evidence="4 5">
    <name type="scientific">Paraconexibacter antarcticus</name>
    <dbReference type="NCBI Taxonomy" id="2949664"/>
    <lineage>
        <taxon>Bacteria</taxon>
        <taxon>Bacillati</taxon>
        <taxon>Actinomycetota</taxon>
        <taxon>Thermoleophilia</taxon>
        <taxon>Solirubrobacterales</taxon>
        <taxon>Paraconexibacteraceae</taxon>
        <taxon>Paraconexibacter</taxon>
    </lineage>
</organism>
<evidence type="ECO:0000313" key="5">
    <source>
        <dbReference type="Proteomes" id="UP001056035"/>
    </source>
</evidence>
<dbReference type="InterPro" id="IPR003736">
    <property type="entry name" value="PAAI_dom"/>
</dbReference>
<evidence type="ECO:0000313" key="3">
    <source>
        <dbReference type="EMBL" id="UTI63244.1"/>
    </source>
</evidence>